<feature type="domain" description="RDRP core" evidence="1">
    <location>
        <begin position="698"/>
        <end position="1228"/>
    </location>
</feature>
<dbReference type="EMBL" id="KK365300">
    <property type="protein sequence ID" value="KCZ79312.1"/>
    <property type="molecule type" value="Genomic_DNA"/>
</dbReference>
<dbReference type="PANTHER" id="PTHR23079">
    <property type="entry name" value="RNA-DEPENDENT RNA POLYMERASE"/>
    <property type="match status" value="1"/>
</dbReference>
<dbReference type="Pfam" id="PF05183">
    <property type="entry name" value="RdRP"/>
    <property type="match status" value="1"/>
</dbReference>
<sequence length="1902" mass="224648">MQIENNNILIYEPDIFNRTTFIKEIMIKYNDKDIIIFKESDSFIPEELKNLHIQMQEIDVLELYKKKILIFFSCHSTSMFNNINGMYLSHDNTIIVFPDNPFVITDYLYSEKSYSTNRNYICLFKDSFYFELFSSSSFLFYKTTDKFIKEMWKEFLEKNSIKSNTLNEYLDFLFENEVFEFVYFKNYLEFTYKKSFEYPPELNFSSNKITKLIKTLEETIIPYCAVRNSTVASIIEGILESKEIETKVKLISELEEVNEPVIYFDFYNFLPKEKAYFLLPIENKNYYLAIVAKENLILINSSGKKLYNYFIVEKLTQSNSTFKNSFIRSNNLHRFIPMQAKVERRENKSFYKSTEEGREKRIKNEFQENEIFKNKKIQEFNGSNEPITVEVDKELEEKILNSLNGEIRHIKTFKDKTIFQIKCSTQIINTLEILYAQVNQPIIMKDLPEKVSPSRTFIYNMKFGSAVSPSYFVDFYFLQGSGNVTFNTNGLTITYNAPTLMYRIEINKESIDDKILVSYESDKLNLTLLLKKYDRIFIKENTYFWKRASIKEVTFIANKFDLQFQIEIVSLFKFFSYLNNFTFVFNPMKILTANDYLSLMNYKYFSLKSIRKFFTFLSHEEFYYLECFITQKGRFLNYNLTESDLMKIKQSYNFIALILKLDSELQERFMNLSQIIDKNYNLKLTYEKSHNLIKIGYITPLKIVYAYPIWSDSNRILREFMLDKFIRYNFREEDCNNQIMKRSEYDSSLVFDYFRKVLQEGIYLGKKKYFFLAMSSSQLRQHSCLFMTPYFNTTLIGPDYIRSWMGDFSSVHNIGKCAARLGQCLSTTVPTLKVQDFTVEEDLIVNNYNFTDGIGKISFSFAQKVATKLRLNFVPSAFQIRFAGFKGVLALCNIKEEIVLRESMKKFESSHRILEVILFSQRKPCFLNRQVVLILESLGIHRKNFIKFSDLTLQSTVLEEKDSQTFIKNVIDNSLIKTEETEGKFLLDVKDKCRMFVNRGRTLIGVIDELGILEENEVFMMSRLATEDIIDDSVEIIDNHLILTDNAFVAKNPCLHPGDIRIVKGVNRKELYHYKEVLVFSKKGKRPIFNMCSGSDLDGDLFIISWEKSLIPLRNVASDEYSSGMFLFKEIISISDIINFFVKYMHEDQIGLIANTHLTHSDIKERGVTSPESMRLAELFNMGIDFPKTGYIASLPYDLVVNEVPDFLSINNNKTYLSHKTIGIIYRRSCHLIIEKELLCECKKCMIKLTNEEHILFYACKFRRSAIQEIYQSNTNKFNEKDVYKLNINEGNNQINNNHNENNNTLNEDSRRNNIYDSTDNNEINKQLLGTSESEEINKIKSLNNKENEIKEIEIKTLKYVEENKIKKYIKNNVYYSLVDLIESFNIENSLLNIEKYSNYLKEIPGTLEEKYQAYSNIPIQKHSYFDFLFFSCFNFNEDSVYIAHKYEAFIFHDKILLADETDNELIESNEYFLIQTDVSRNTNLKMMCPIDSVSLFNELFLLLLAGDFLRINEFNYIFSFFEFVIDLLNNQFTKLSVAEILFSISGMYFDKDKFEGLENDFINFLLFGMPDKPKVNRNELNTVLFLIEQRSNILLLISYLLTSDIPLKFKVKIMKHFASKPLYTVESKEIKVKEKIHVKYFNEIIVVGMFDSNDEVFLKEENKRFYLNLLNRGKSTLHVYKDNIRAFIVGHSLSTNDSISTVITPGYLYFYDLSIFYKCNNFKLKRLRDVISFDKRSEVNASFINDSPLFYESMIKEYLMKKEMELLRENDFIRIEFVYRSNNYIVLLNSKLYVTKVSLNKRLLGRIQILNEGKDCNLEIFSEKVLFNQNSFTFNDDHLKDELSFITKECLIDYNKNTFKLNDKLLKKEITDLYFYTITIISFSNKRSIQELVFEKKYNDK</sequence>
<name>A0A059EWR3_9MICR</name>
<dbReference type="InterPro" id="IPR057596">
    <property type="entry name" value="RDRP_core"/>
</dbReference>
<evidence type="ECO:0000313" key="3">
    <source>
        <dbReference type="Proteomes" id="UP000030655"/>
    </source>
</evidence>
<dbReference type="GO" id="GO:0031380">
    <property type="term" value="C:nuclear RNA-directed RNA polymerase complex"/>
    <property type="evidence" value="ECO:0007669"/>
    <property type="project" value="TreeGrafter"/>
</dbReference>
<dbReference type="InterPro" id="IPR007855">
    <property type="entry name" value="RDRP"/>
</dbReference>
<gene>
    <name evidence="2" type="ORF">H312_03298</name>
</gene>
<evidence type="ECO:0000313" key="2">
    <source>
        <dbReference type="EMBL" id="KCZ79312.1"/>
    </source>
</evidence>
<dbReference type="Proteomes" id="UP000030655">
    <property type="component" value="Unassembled WGS sequence"/>
</dbReference>
<evidence type="ECO:0000259" key="1">
    <source>
        <dbReference type="Pfam" id="PF05183"/>
    </source>
</evidence>
<dbReference type="GO" id="GO:0030422">
    <property type="term" value="P:siRNA processing"/>
    <property type="evidence" value="ECO:0007669"/>
    <property type="project" value="TreeGrafter"/>
</dbReference>
<organism evidence="2 3">
    <name type="scientific">Anncaliia algerae PRA339</name>
    <dbReference type="NCBI Taxonomy" id="1288291"/>
    <lineage>
        <taxon>Eukaryota</taxon>
        <taxon>Fungi</taxon>
        <taxon>Fungi incertae sedis</taxon>
        <taxon>Microsporidia</taxon>
        <taxon>Tubulinosematoidea</taxon>
        <taxon>Tubulinosematidae</taxon>
        <taxon>Anncaliia</taxon>
    </lineage>
</organism>
<reference evidence="2 3" key="2">
    <citation type="submission" date="2014-03" db="EMBL/GenBank/DDBJ databases">
        <title>The Genome Sequence of Anncaliia algerae insect isolate PRA339.</title>
        <authorList>
            <consortium name="The Broad Institute Genome Sequencing Platform"/>
            <consortium name="The Broad Institute Genome Sequencing Center for Infectious Disease"/>
            <person name="Cuomo C."/>
            <person name="Becnel J."/>
            <person name="Sanscrainte N."/>
            <person name="Walker B."/>
            <person name="Young S.K."/>
            <person name="Zeng Q."/>
            <person name="Gargeya S."/>
            <person name="Fitzgerald M."/>
            <person name="Haas B."/>
            <person name="Abouelleil A."/>
            <person name="Alvarado L."/>
            <person name="Arachchi H.M."/>
            <person name="Berlin A.M."/>
            <person name="Chapman S.B."/>
            <person name="Dewar J."/>
            <person name="Goldberg J."/>
            <person name="Griggs A."/>
            <person name="Gujja S."/>
            <person name="Hansen M."/>
            <person name="Howarth C."/>
            <person name="Imamovic A."/>
            <person name="Larimer J."/>
            <person name="McCowan C."/>
            <person name="Murphy C."/>
            <person name="Neiman D."/>
            <person name="Pearson M."/>
            <person name="Priest M."/>
            <person name="Roberts A."/>
            <person name="Saif S."/>
            <person name="Shea T."/>
            <person name="Sisk P."/>
            <person name="Sykes S."/>
            <person name="Wortman J."/>
            <person name="Nusbaum C."/>
            <person name="Birren B."/>
        </authorList>
    </citation>
    <scope>NUCLEOTIDE SEQUENCE [LARGE SCALE GENOMIC DNA]</scope>
    <source>
        <strain evidence="2 3">PRA339</strain>
    </source>
</reference>
<reference evidence="3" key="1">
    <citation type="submission" date="2013-02" db="EMBL/GenBank/DDBJ databases">
        <authorList>
            <consortium name="The Broad Institute Genome Sequencing Platform"/>
            <person name="Cuomo C."/>
            <person name="Becnel J."/>
            <person name="Sanscrainte N."/>
            <person name="Walker B."/>
            <person name="Young S.K."/>
            <person name="Zeng Q."/>
            <person name="Gargeya S."/>
            <person name="Fitzgerald M."/>
            <person name="Haas B."/>
            <person name="Abouelleil A."/>
            <person name="Alvarado L."/>
            <person name="Arachchi H.M."/>
            <person name="Berlin A.M."/>
            <person name="Chapman S.B."/>
            <person name="Dewar J."/>
            <person name="Goldberg J."/>
            <person name="Griggs A."/>
            <person name="Gujja S."/>
            <person name="Hansen M."/>
            <person name="Howarth C."/>
            <person name="Imamovic A."/>
            <person name="Larimer J."/>
            <person name="McCowan C."/>
            <person name="Murphy C."/>
            <person name="Neiman D."/>
            <person name="Pearson M."/>
            <person name="Priest M."/>
            <person name="Roberts A."/>
            <person name="Saif S."/>
            <person name="Shea T."/>
            <person name="Sisk P."/>
            <person name="Sykes S."/>
            <person name="Wortman J."/>
            <person name="Nusbaum C."/>
            <person name="Birren B."/>
        </authorList>
    </citation>
    <scope>NUCLEOTIDE SEQUENCE [LARGE SCALE GENOMIC DNA]</scope>
    <source>
        <strain evidence="3">PRA339</strain>
    </source>
</reference>
<dbReference type="GO" id="GO:0003723">
    <property type="term" value="F:RNA binding"/>
    <property type="evidence" value="ECO:0007669"/>
    <property type="project" value="UniProtKB-KW"/>
</dbReference>
<dbReference type="PANTHER" id="PTHR23079:SF55">
    <property type="entry name" value="RNA-DIRECTED RNA POLYMERASE"/>
    <property type="match status" value="1"/>
</dbReference>
<dbReference type="HOGENOM" id="CLU_235804_0_0_1"/>
<dbReference type="STRING" id="1288291.A0A059EWR3"/>
<accession>A0A059EWR3</accession>
<protein>
    <recommendedName>
        <fullName evidence="1">RDRP core domain-containing protein</fullName>
    </recommendedName>
</protein>
<dbReference type="OrthoDB" id="6513042at2759"/>
<dbReference type="GO" id="GO:0003968">
    <property type="term" value="F:RNA-directed RNA polymerase activity"/>
    <property type="evidence" value="ECO:0007669"/>
    <property type="project" value="UniProtKB-KW"/>
</dbReference>
<keyword evidence="3" id="KW-1185">Reference proteome</keyword>
<dbReference type="VEuPathDB" id="MicrosporidiaDB:H312_03298"/>
<feature type="non-terminal residue" evidence="2">
    <location>
        <position position="1902"/>
    </location>
</feature>
<proteinExistence type="predicted"/>